<gene>
    <name evidence="3" type="ORF">ACFFRI_07945</name>
</gene>
<sequence>MSLAEPYDHLALDHDQLRAYFALMDSVALLRHRIEQQLREAADLTYVQFKVLARLGLDSPTGSLRMTELADEVVYSRSGLTYQATQMERAGLVERNPSPEDDRGVTVTITDAGRERLDRATPGHIELVREQLFATLDDTDVRALATMLEPALAHMRASPPRSAAPRRRGKAKP</sequence>
<feature type="compositionally biased region" description="Basic residues" evidence="1">
    <location>
        <begin position="164"/>
        <end position="173"/>
    </location>
</feature>
<dbReference type="InterPro" id="IPR000835">
    <property type="entry name" value="HTH_MarR-typ"/>
</dbReference>
<dbReference type="RefSeq" id="WP_246084303.1">
    <property type="nucleotide sequence ID" value="NZ_JBHMDG010000010.1"/>
</dbReference>
<proteinExistence type="predicted"/>
<feature type="region of interest" description="Disordered" evidence="1">
    <location>
        <begin position="152"/>
        <end position="173"/>
    </location>
</feature>
<name>A0ABV5K8B6_9ACTN</name>
<evidence type="ECO:0000259" key="2">
    <source>
        <dbReference type="PROSITE" id="PS50995"/>
    </source>
</evidence>
<dbReference type="InterPro" id="IPR036390">
    <property type="entry name" value="WH_DNA-bd_sf"/>
</dbReference>
<evidence type="ECO:0000313" key="3">
    <source>
        <dbReference type="EMBL" id="MFB9312972.1"/>
    </source>
</evidence>
<dbReference type="SMART" id="SM00347">
    <property type="entry name" value="HTH_MARR"/>
    <property type="match status" value="1"/>
</dbReference>
<dbReference type="PANTHER" id="PTHR33164">
    <property type="entry name" value="TRANSCRIPTIONAL REGULATOR, MARR FAMILY"/>
    <property type="match status" value="1"/>
</dbReference>
<dbReference type="PANTHER" id="PTHR33164:SF99">
    <property type="entry name" value="MARR FAMILY REGULATORY PROTEIN"/>
    <property type="match status" value="1"/>
</dbReference>
<dbReference type="Gene3D" id="1.10.10.10">
    <property type="entry name" value="Winged helix-like DNA-binding domain superfamily/Winged helix DNA-binding domain"/>
    <property type="match status" value="1"/>
</dbReference>
<evidence type="ECO:0000256" key="1">
    <source>
        <dbReference type="SAM" id="MobiDB-lite"/>
    </source>
</evidence>
<accession>A0ABV5K8B6</accession>
<dbReference type="InterPro" id="IPR039422">
    <property type="entry name" value="MarR/SlyA-like"/>
</dbReference>
<dbReference type="Proteomes" id="UP001589750">
    <property type="component" value="Unassembled WGS sequence"/>
</dbReference>
<dbReference type="PROSITE" id="PS50995">
    <property type="entry name" value="HTH_MARR_2"/>
    <property type="match status" value="1"/>
</dbReference>
<evidence type="ECO:0000313" key="4">
    <source>
        <dbReference type="Proteomes" id="UP001589750"/>
    </source>
</evidence>
<feature type="domain" description="HTH marR-type" evidence="2">
    <location>
        <begin position="16"/>
        <end position="153"/>
    </location>
</feature>
<dbReference type="EMBL" id="JBHMDG010000010">
    <property type="protein sequence ID" value="MFB9312972.1"/>
    <property type="molecule type" value="Genomic_DNA"/>
</dbReference>
<protein>
    <submittedName>
        <fullName evidence="3">MarR family winged helix-turn-helix transcriptional regulator</fullName>
    </submittedName>
</protein>
<comment type="caution">
    <text evidence="3">The sequence shown here is derived from an EMBL/GenBank/DDBJ whole genome shotgun (WGS) entry which is preliminary data.</text>
</comment>
<organism evidence="3 4">
    <name type="scientific">Nocardioides plantarum</name>
    <dbReference type="NCBI Taxonomy" id="29299"/>
    <lineage>
        <taxon>Bacteria</taxon>
        <taxon>Bacillati</taxon>
        <taxon>Actinomycetota</taxon>
        <taxon>Actinomycetes</taxon>
        <taxon>Propionibacteriales</taxon>
        <taxon>Nocardioidaceae</taxon>
        <taxon>Nocardioides</taxon>
    </lineage>
</organism>
<reference evidence="3 4" key="1">
    <citation type="submission" date="2024-09" db="EMBL/GenBank/DDBJ databases">
        <authorList>
            <person name="Sun Q."/>
            <person name="Mori K."/>
        </authorList>
    </citation>
    <scope>NUCLEOTIDE SEQUENCE [LARGE SCALE GENOMIC DNA]</scope>
    <source>
        <strain evidence="3 4">JCM 9626</strain>
    </source>
</reference>
<keyword evidence="4" id="KW-1185">Reference proteome</keyword>
<dbReference type="SUPFAM" id="SSF46785">
    <property type="entry name" value="Winged helix' DNA-binding domain"/>
    <property type="match status" value="1"/>
</dbReference>
<dbReference type="Pfam" id="PF01047">
    <property type="entry name" value="MarR"/>
    <property type="match status" value="1"/>
</dbReference>
<dbReference type="InterPro" id="IPR036388">
    <property type="entry name" value="WH-like_DNA-bd_sf"/>
</dbReference>